<feature type="transmembrane region" description="Helical" evidence="10">
    <location>
        <begin position="104"/>
        <end position="125"/>
    </location>
</feature>
<dbReference type="InterPro" id="IPR052157">
    <property type="entry name" value="BCAA_transport_permease"/>
</dbReference>
<evidence type="ECO:0000256" key="8">
    <source>
        <dbReference type="ARBA" id="ARBA00023136"/>
    </source>
</evidence>
<name>A0A7U6JE41_CALEA</name>
<evidence type="ECO:0000256" key="9">
    <source>
        <dbReference type="ARBA" id="ARBA00037998"/>
    </source>
</evidence>
<dbReference type="GO" id="GO:0015808">
    <property type="term" value="P:L-alanine transport"/>
    <property type="evidence" value="ECO:0007669"/>
    <property type="project" value="TreeGrafter"/>
</dbReference>
<keyword evidence="2" id="KW-0813">Transport</keyword>
<accession>A0A7U6JE41</accession>
<dbReference type="AlphaFoldDB" id="A0A7U6JE41"/>
<dbReference type="InterPro" id="IPR001851">
    <property type="entry name" value="ABC_transp_permease"/>
</dbReference>
<evidence type="ECO:0000256" key="10">
    <source>
        <dbReference type="SAM" id="Phobius"/>
    </source>
</evidence>
<gene>
    <name evidence="11" type="ordered locus">CSE_02050</name>
</gene>
<feature type="transmembrane region" description="Helical" evidence="10">
    <location>
        <begin position="68"/>
        <end position="92"/>
    </location>
</feature>
<keyword evidence="3" id="KW-1003">Cell membrane</keyword>
<reference evidence="11 12" key="1">
    <citation type="submission" date="2011-01" db="EMBL/GenBank/DDBJ databases">
        <title>Whole genome sequence of Caldisericum exile AZM16c01.</title>
        <authorList>
            <person name="Narita-Yamada S."/>
            <person name="Kawakoshi A."/>
            <person name="Nakamura S."/>
            <person name="Sasagawa M."/>
            <person name="Fukada J."/>
            <person name="Sekine M."/>
            <person name="Kato Y."/>
            <person name="Fukai R."/>
            <person name="Sasaki K."/>
            <person name="Hanamaki A."/>
            <person name="Narita H."/>
            <person name="Konno Y."/>
            <person name="Mori K."/>
            <person name="Yamazaki S."/>
            <person name="Suzuki K."/>
            <person name="Fujita N."/>
        </authorList>
    </citation>
    <scope>NUCLEOTIDE SEQUENCE [LARGE SCALE GENOMIC DNA]</scope>
    <source>
        <strain evidence="12">DSM 21853 / NBRC 104410 / AZM16c01</strain>
    </source>
</reference>
<keyword evidence="12" id="KW-1185">Reference proteome</keyword>
<organism evidence="11 12">
    <name type="scientific">Caldisericum exile (strain DSM 21853 / NBRC 104410 / AZM16c01)</name>
    <dbReference type="NCBI Taxonomy" id="511051"/>
    <lineage>
        <taxon>Bacteria</taxon>
        <taxon>Pseudomonadati</taxon>
        <taxon>Caldisericota/Cryosericota group</taxon>
        <taxon>Caldisericota</taxon>
        <taxon>Caldisericia</taxon>
        <taxon>Caldisericales</taxon>
        <taxon>Caldisericaceae</taxon>
        <taxon>Caldisericum</taxon>
    </lineage>
</organism>
<evidence type="ECO:0000256" key="4">
    <source>
        <dbReference type="ARBA" id="ARBA00022519"/>
    </source>
</evidence>
<dbReference type="GO" id="GO:0015190">
    <property type="term" value="F:L-leucine transmembrane transporter activity"/>
    <property type="evidence" value="ECO:0007669"/>
    <property type="project" value="TreeGrafter"/>
</dbReference>
<keyword evidence="6" id="KW-0029">Amino-acid transport</keyword>
<comment type="subcellular location">
    <subcellularLocation>
        <location evidence="1">Cell membrane</location>
        <topology evidence="1">Multi-pass membrane protein</topology>
    </subcellularLocation>
</comment>
<dbReference type="GO" id="GO:0015188">
    <property type="term" value="F:L-isoleucine transmembrane transporter activity"/>
    <property type="evidence" value="ECO:0007669"/>
    <property type="project" value="TreeGrafter"/>
</dbReference>
<dbReference type="Pfam" id="PF02653">
    <property type="entry name" value="BPD_transp_2"/>
    <property type="match status" value="1"/>
</dbReference>
<dbReference type="PANTHER" id="PTHR11795:SF371">
    <property type="entry name" value="HIGH-AFFINITY BRANCHED-CHAIN AMINO ACID TRANSPORT SYSTEM PERMEASE PROTEIN LIVH"/>
    <property type="match status" value="1"/>
</dbReference>
<evidence type="ECO:0000256" key="6">
    <source>
        <dbReference type="ARBA" id="ARBA00022970"/>
    </source>
</evidence>
<feature type="transmembrane region" description="Helical" evidence="10">
    <location>
        <begin position="276"/>
        <end position="294"/>
    </location>
</feature>
<comment type="similarity">
    <text evidence="9">Belongs to the binding-protein-dependent transport system permease family. LivHM subfamily.</text>
</comment>
<evidence type="ECO:0000256" key="5">
    <source>
        <dbReference type="ARBA" id="ARBA00022692"/>
    </source>
</evidence>
<sequence>MSGIFNLQQLINGIQLGSVYALIAIGYTLVYGIIRLVNFAHGDFYMLGAYAAYFTINFLMAQRMGQNTLIVIALLASMSVGSLVAFLSNRIAYRKLRYKPRLSALITAIGVSMFLEYFSSAIPAIGPSYRPFPQFISIKDFNIGTVHFTNYQIINVSIAIVLMIILTYIIFYTRLGMAMRASAQDKDALRLMGIDLERIIDLTFIIGGALAGAAGLLAGLTYPRIMPYMGIVPGLKAFIAAVLGGIGNVVGAMLGAFILGIAEVLGYAINSIVGEGIAYAILIIVLIFLPQGLFGKKTGEKV</sequence>
<keyword evidence="4" id="KW-0997">Cell inner membrane</keyword>
<dbReference type="GO" id="GO:0015192">
    <property type="term" value="F:L-phenylalanine transmembrane transporter activity"/>
    <property type="evidence" value="ECO:0007669"/>
    <property type="project" value="TreeGrafter"/>
</dbReference>
<dbReference type="KEGG" id="cex:CSE_02050"/>
<evidence type="ECO:0000256" key="2">
    <source>
        <dbReference type="ARBA" id="ARBA00022448"/>
    </source>
</evidence>
<dbReference type="CDD" id="cd06582">
    <property type="entry name" value="TM_PBP1_LivH_like"/>
    <property type="match status" value="1"/>
</dbReference>
<dbReference type="GO" id="GO:0042941">
    <property type="term" value="P:D-alanine transmembrane transport"/>
    <property type="evidence" value="ECO:0007669"/>
    <property type="project" value="TreeGrafter"/>
</dbReference>
<evidence type="ECO:0000256" key="7">
    <source>
        <dbReference type="ARBA" id="ARBA00022989"/>
    </source>
</evidence>
<keyword evidence="8 10" id="KW-0472">Membrane</keyword>
<keyword evidence="5 10" id="KW-0812">Transmembrane</keyword>
<dbReference type="EMBL" id="AP012051">
    <property type="protein sequence ID" value="BAL80331.1"/>
    <property type="molecule type" value="Genomic_DNA"/>
</dbReference>
<evidence type="ECO:0000256" key="3">
    <source>
        <dbReference type="ARBA" id="ARBA00022475"/>
    </source>
</evidence>
<feature type="transmembrane region" description="Helical" evidence="10">
    <location>
        <begin position="199"/>
        <end position="219"/>
    </location>
</feature>
<feature type="transmembrane region" description="Helical" evidence="10">
    <location>
        <begin position="20"/>
        <end position="37"/>
    </location>
</feature>
<evidence type="ECO:0000256" key="1">
    <source>
        <dbReference type="ARBA" id="ARBA00004651"/>
    </source>
</evidence>
<feature type="transmembrane region" description="Helical" evidence="10">
    <location>
        <begin position="151"/>
        <end position="171"/>
    </location>
</feature>
<dbReference type="GO" id="GO:1903806">
    <property type="term" value="P:L-isoleucine import across plasma membrane"/>
    <property type="evidence" value="ECO:0007669"/>
    <property type="project" value="TreeGrafter"/>
</dbReference>
<dbReference type="OrthoDB" id="9807115at2"/>
<evidence type="ECO:0000313" key="11">
    <source>
        <dbReference type="EMBL" id="BAL80331.1"/>
    </source>
</evidence>
<dbReference type="PANTHER" id="PTHR11795">
    <property type="entry name" value="BRANCHED-CHAIN AMINO ACID TRANSPORT SYSTEM PERMEASE PROTEIN LIVH"/>
    <property type="match status" value="1"/>
</dbReference>
<feature type="transmembrane region" description="Helical" evidence="10">
    <location>
        <begin position="44"/>
        <end position="62"/>
    </location>
</feature>
<dbReference type="GO" id="GO:0005304">
    <property type="term" value="F:L-valine transmembrane transporter activity"/>
    <property type="evidence" value="ECO:0007669"/>
    <property type="project" value="TreeGrafter"/>
</dbReference>
<protein>
    <submittedName>
        <fullName evidence="11">Branched-chain amino acid ABC transporter permease protein</fullName>
    </submittedName>
</protein>
<dbReference type="RefSeq" id="WP_014452738.1">
    <property type="nucleotide sequence ID" value="NC_017096.1"/>
</dbReference>
<keyword evidence="7 10" id="KW-1133">Transmembrane helix</keyword>
<dbReference type="Proteomes" id="UP000004793">
    <property type="component" value="Chromosome"/>
</dbReference>
<dbReference type="GO" id="GO:0005886">
    <property type="term" value="C:plasma membrane"/>
    <property type="evidence" value="ECO:0007669"/>
    <property type="project" value="UniProtKB-SubCell"/>
</dbReference>
<proteinExistence type="inferred from homology"/>
<evidence type="ECO:0000313" key="12">
    <source>
        <dbReference type="Proteomes" id="UP000004793"/>
    </source>
</evidence>